<protein>
    <submittedName>
        <fullName evidence="1">Uncharacterized protein</fullName>
    </submittedName>
</protein>
<keyword evidence="2" id="KW-1185">Reference proteome</keyword>
<dbReference type="AlphaFoldDB" id="A0A8S1Q276"/>
<dbReference type="Proteomes" id="UP000692954">
    <property type="component" value="Unassembled WGS sequence"/>
</dbReference>
<reference evidence="1" key="1">
    <citation type="submission" date="2021-01" db="EMBL/GenBank/DDBJ databases">
        <authorList>
            <consortium name="Genoscope - CEA"/>
            <person name="William W."/>
        </authorList>
    </citation>
    <scope>NUCLEOTIDE SEQUENCE</scope>
</reference>
<dbReference type="EMBL" id="CAJJDN010000094">
    <property type="protein sequence ID" value="CAD8109749.1"/>
    <property type="molecule type" value="Genomic_DNA"/>
</dbReference>
<sequence>MNKILTKSFTYLPCYWISKPYSTSYEIQICSSKLDLSRDDLQSDELTTLICTQLDATKLIDIYNRYKHNFTERHLLQSLKIIAKMQGICNLPIHDEYFNESYQALIRQFNQYISTLNNLDLGDFMYWYKKLYYDNLSIGSLNAVDIKQLQLIIKKYIQENQFLPRQLNMIYECIDLIFSKEDYLNKQFIDYAFLTNDITVVQLMQFLTSINKKFIIKKKVDLYSILQLLNYQKNVCKSFDVDQYAFMTKSFINMRLKYHITEKQYLEQIDEKLEATKQNIKYLESQSIISILQNSKYQILDESKPLLILIHEQVQQILLKYEKKQGHLNFEFLIQYLQNVIYADYIDNQDINKIESACLKLLQESFNISNIYLMTQYYLDKKSKCQPYAEYLKIILKNLTMQNINSNIKNLLYLHFICEIDVSQFLDKLSNQNFSGQEEDYEEIQISKTSIVNLIILFDYYPQIPIPDFITNQFIKMSSIPLLLSLCNCQFFSPRIRSLYTQKLQNLKSEVRLDKRFRQNILESIKNNDDAQYIFKWFNQTSKIQLNQALLQVLLSNENNNITKPQVYFLYQVIKSYIDDLDIEIIINQLIYQTKIFDYLLELDPEIINLILEYSYRFNQGQGTAIMIQLIEQKFPGNLKQFKIPQYLMLNYQYLEQYDTNFILLMIKYHCYPLQDSLKIFNNLINFTQNELRLFILYLEMSQKIGLEKMHSYILKQIKKLNETYIIQIQ</sequence>
<organism evidence="1 2">
    <name type="scientific">Paramecium sonneborni</name>
    <dbReference type="NCBI Taxonomy" id="65129"/>
    <lineage>
        <taxon>Eukaryota</taxon>
        <taxon>Sar</taxon>
        <taxon>Alveolata</taxon>
        <taxon>Ciliophora</taxon>
        <taxon>Intramacronucleata</taxon>
        <taxon>Oligohymenophorea</taxon>
        <taxon>Peniculida</taxon>
        <taxon>Parameciidae</taxon>
        <taxon>Paramecium</taxon>
    </lineage>
</organism>
<name>A0A8S1Q276_9CILI</name>
<comment type="caution">
    <text evidence="1">The sequence shown here is derived from an EMBL/GenBank/DDBJ whole genome shotgun (WGS) entry which is preliminary data.</text>
</comment>
<evidence type="ECO:0000313" key="1">
    <source>
        <dbReference type="EMBL" id="CAD8109749.1"/>
    </source>
</evidence>
<gene>
    <name evidence="1" type="ORF">PSON_ATCC_30995.1.T0940101</name>
</gene>
<accession>A0A8S1Q276</accession>
<evidence type="ECO:0000313" key="2">
    <source>
        <dbReference type="Proteomes" id="UP000692954"/>
    </source>
</evidence>
<proteinExistence type="predicted"/>